<protein>
    <submittedName>
        <fullName evidence="3">Type VI secretion system transmembrane protein TssO</fullName>
    </submittedName>
</protein>
<feature type="transmembrane region" description="Helical" evidence="2">
    <location>
        <begin position="12"/>
        <end position="35"/>
    </location>
</feature>
<sequence>MKPINSKQRNKAFFIYLLLFVITNAFVVGIVYFNFKVPDDENQFLHNKIDYLSLKTEEQKDFVQKMNRVKSLLDTMDTHGVSREYVEQLISTELAFMRTNFAARDSSYLGDMYNNVIVTYLELKVAKSQLKELEDAKSDIDTYVETIDKLNDKLKEVERDLSICRQLNR</sequence>
<evidence type="ECO:0000256" key="1">
    <source>
        <dbReference type="SAM" id="Coils"/>
    </source>
</evidence>
<dbReference type="InterPro" id="IPR039449">
    <property type="entry name" value="TssO"/>
</dbReference>
<keyword evidence="2" id="KW-1133">Transmembrane helix</keyword>
<organism evidence="3 4">
    <name type="scientific">Plebeiibacterium sediminum</name>
    <dbReference type="NCBI Taxonomy" id="2992112"/>
    <lineage>
        <taxon>Bacteria</taxon>
        <taxon>Pseudomonadati</taxon>
        <taxon>Bacteroidota</taxon>
        <taxon>Bacteroidia</taxon>
        <taxon>Marinilabiliales</taxon>
        <taxon>Marinilabiliaceae</taxon>
        <taxon>Plebeiibacterium</taxon>
    </lineage>
</organism>
<comment type="caution">
    <text evidence="3">The sequence shown here is derived from an EMBL/GenBank/DDBJ whole genome shotgun (WGS) entry which is preliminary data.</text>
</comment>
<keyword evidence="1" id="KW-0175">Coiled coil</keyword>
<dbReference type="EMBL" id="JAPDPJ010000069">
    <property type="protein sequence ID" value="MCW3788874.1"/>
    <property type="molecule type" value="Genomic_DNA"/>
</dbReference>
<evidence type="ECO:0000313" key="4">
    <source>
        <dbReference type="Proteomes" id="UP001209229"/>
    </source>
</evidence>
<gene>
    <name evidence="3" type="ORF">OM075_20555</name>
</gene>
<evidence type="ECO:0000256" key="2">
    <source>
        <dbReference type="SAM" id="Phobius"/>
    </source>
</evidence>
<keyword evidence="2" id="KW-0472">Membrane</keyword>
<feature type="coiled-coil region" evidence="1">
    <location>
        <begin position="133"/>
        <end position="167"/>
    </location>
</feature>
<proteinExistence type="predicted"/>
<dbReference type="RefSeq" id="WP_301192430.1">
    <property type="nucleotide sequence ID" value="NZ_JAPDPJ010000069.1"/>
</dbReference>
<name>A0AAE3M8K2_9BACT</name>
<dbReference type="Pfam" id="PF17561">
    <property type="entry name" value="TssO"/>
    <property type="match status" value="1"/>
</dbReference>
<evidence type="ECO:0000313" key="3">
    <source>
        <dbReference type="EMBL" id="MCW3788874.1"/>
    </source>
</evidence>
<dbReference type="AlphaFoldDB" id="A0AAE3M8K2"/>
<keyword evidence="2 3" id="KW-0812">Transmembrane</keyword>
<dbReference type="Proteomes" id="UP001209229">
    <property type="component" value="Unassembled WGS sequence"/>
</dbReference>
<reference evidence="3" key="1">
    <citation type="submission" date="2022-10" db="EMBL/GenBank/DDBJ databases">
        <authorList>
            <person name="Yu W.X."/>
        </authorList>
    </citation>
    <scope>NUCLEOTIDE SEQUENCE</scope>
    <source>
        <strain evidence="3">AAT</strain>
    </source>
</reference>
<accession>A0AAE3M8K2</accession>
<keyword evidence="4" id="KW-1185">Reference proteome</keyword>